<dbReference type="Gene3D" id="3.30.40.10">
    <property type="entry name" value="Zinc/RING finger domain, C3HC4 (zinc finger)"/>
    <property type="match status" value="1"/>
</dbReference>
<evidence type="ECO:0000259" key="6">
    <source>
        <dbReference type="PROSITE" id="PS50089"/>
    </source>
</evidence>
<organism evidence="7 8">
    <name type="scientific">Ilex paraguariensis</name>
    <name type="common">yerba mate</name>
    <dbReference type="NCBI Taxonomy" id="185542"/>
    <lineage>
        <taxon>Eukaryota</taxon>
        <taxon>Viridiplantae</taxon>
        <taxon>Streptophyta</taxon>
        <taxon>Embryophyta</taxon>
        <taxon>Tracheophyta</taxon>
        <taxon>Spermatophyta</taxon>
        <taxon>Magnoliopsida</taxon>
        <taxon>eudicotyledons</taxon>
        <taxon>Gunneridae</taxon>
        <taxon>Pentapetalae</taxon>
        <taxon>asterids</taxon>
        <taxon>campanulids</taxon>
        <taxon>Aquifoliales</taxon>
        <taxon>Aquifoliaceae</taxon>
        <taxon>Ilex</taxon>
    </lineage>
</organism>
<comment type="caution">
    <text evidence="7">The sequence shown here is derived from an EMBL/GenBank/DDBJ whole genome shotgun (WGS) entry which is preliminary data.</text>
</comment>
<dbReference type="InterPro" id="IPR013083">
    <property type="entry name" value="Znf_RING/FYVE/PHD"/>
</dbReference>
<evidence type="ECO:0000256" key="2">
    <source>
        <dbReference type="ARBA" id="ARBA00022771"/>
    </source>
</evidence>
<evidence type="ECO:0000256" key="3">
    <source>
        <dbReference type="ARBA" id="ARBA00022833"/>
    </source>
</evidence>
<name>A0ABC8UJD5_9AQUA</name>
<proteinExistence type="predicted"/>
<protein>
    <recommendedName>
        <fullName evidence="6">RING-type domain-containing protein</fullName>
    </recommendedName>
</protein>
<evidence type="ECO:0000313" key="7">
    <source>
        <dbReference type="EMBL" id="CAK9181153.1"/>
    </source>
</evidence>
<keyword evidence="8" id="KW-1185">Reference proteome</keyword>
<sequence>MPSAAELLYTRRSRVGRITDSDDLGGGFDSSLDRISLHNNNRRQHHHHTNNFRGDRHDLDGCDHLRRPPNLRHPIHRTVHIEHESVRHDQISSQSTLGNSVNSENFSSIRERQRFRGNDRLPGAVLLARERLLNRLRDVSLSANRRSNSASSLGVRFNDVFRLGDVGDWQTEAPRNWLAGYTAPTYSISPTDRQLVLQEPRKRPPGLTQEALNGLPLEVFTIKKSDEEAVSMAPLECSICLESFLEGDELRCLPCGHKFHSSCLYPWVQTCGDCPYCRTDILVDRGEQQESHSILY</sequence>
<dbReference type="SMART" id="SM00184">
    <property type="entry name" value="RING"/>
    <property type="match status" value="1"/>
</dbReference>
<gene>
    <name evidence="7" type="ORF">ILEXP_LOCUS51193</name>
</gene>
<accession>A0ABC8UJD5</accession>
<evidence type="ECO:0000256" key="1">
    <source>
        <dbReference type="ARBA" id="ARBA00022723"/>
    </source>
</evidence>
<dbReference type="EMBL" id="CAUOFW020007946">
    <property type="protein sequence ID" value="CAK9181153.1"/>
    <property type="molecule type" value="Genomic_DNA"/>
</dbReference>
<feature type="domain" description="RING-type" evidence="6">
    <location>
        <begin position="237"/>
        <end position="278"/>
    </location>
</feature>
<reference evidence="7 8" key="1">
    <citation type="submission" date="2024-02" db="EMBL/GenBank/DDBJ databases">
        <authorList>
            <person name="Vignale AGUSTIN F."/>
            <person name="Sosa J E."/>
            <person name="Modenutti C."/>
        </authorList>
    </citation>
    <scope>NUCLEOTIDE SEQUENCE [LARGE SCALE GENOMIC DNA]</scope>
</reference>
<dbReference type="InterPro" id="IPR001841">
    <property type="entry name" value="Znf_RING"/>
</dbReference>
<dbReference type="CDD" id="cd16454">
    <property type="entry name" value="RING-H2_PA-TM-RING"/>
    <property type="match status" value="1"/>
</dbReference>
<keyword evidence="3" id="KW-0862">Zinc</keyword>
<keyword evidence="1" id="KW-0479">Metal-binding</keyword>
<keyword evidence="2 4" id="KW-0863">Zinc-finger</keyword>
<dbReference type="PANTHER" id="PTHR45931:SF3">
    <property type="entry name" value="RING ZINC FINGER-CONTAINING PROTEIN"/>
    <property type="match status" value="1"/>
</dbReference>
<dbReference type="Pfam" id="PF13639">
    <property type="entry name" value="zf-RING_2"/>
    <property type="match status" value="1"/>
</dbReference>
<dbReference type="AlphaFoldDB" id="A0ABC8UJD5"/>
<dbReference type="SUPFAM" id="SSF57850">
    <property type="entry name" value="RING/U-box"/>
    <property type="match status" value="1"/>
</dbReference>
<evidence type="ECO:0000256" key="4">
    <source>
        <dbReference type="PROSITE-ProRule" id="PRU00175"/>
    </source>
</evidence>
<dbReference type="PANTHER" id="PTHR45931">
    <property type="entry name" value="SI:CH211-59O9.10"/>
    <property type="match status" value="1"/>
</dbReference>
<evidence type="ECO:0000256" key="5">
    <source>
        <dbReference type="SAM" id="MobiDB-lite"/>
    </source>
</evidence>
<evidence type="ECO:0000313" key="8">
    <source>
        <dbReference type="Proteomes" id="UP001642360"/>
    </source>
</evidence>
<feature type="region of interest" description="Disordered" evidence="5">
    <location>
        <begin position="82"/>
        <end position="105"/>
    </location>
</feature>
<feature type="compositionally biased region" description="Polar residues" evidence="5">
    <location>
        <begin position="91"/>
        <end position="105"/>
    </location>
</feature>
<dbReference type="GO" id="GO:0008270">
    <property type="term" value="F:zinc ion binding"/>
    <property type="evidence" value="ECO:0007669"/>
    <property type="project" value="UniProtKB-KW"/>
</dbReference>
<dbReference type="PROSITE" id="PS50089">
    <property type="entry name" value="ZF_RING_2"/>
    <property type="match status" value="1"/>
</dbReference>
<dbReference type="InterPro" id="IPR051834">
    <property type="entry name" value="RING_finger_E3_ligase"/>
</dbReference>
<dbReference type="Proteomes" id="UP001642360">
    <property type="component" value="Unassembled WGS sequence"/>
</dbReference>